<evidence type="ECO:0000313" key="2">
    <source>
        <dbReference type="EMBL" id="EFZ36797.1"/>
    </source>
</evidence>
<dbReference type="AlphaFoldDB" id="E7RRA9"/>
<sequence>MKRLITESATKIIVAIGMIAILVFVAAPHNGSKPHTATKSEQQMMAKMQWFFVRTSPTVVVNSQEKADSILRERGRLWLAANKNEWKQDEAAK</sequence>
<evidence type="ECO:0000313" key="3">
    <source>
        <dbReference type="Proteomes" id="UP000005580"/>
    </source>
</evidence>
<gene>
    <name evidence="2" type="ORF">HMPREF0663_11710</name>
</gene>
<comment type="caution">
    <text evidence="2">The sequence shown here is derived from an EMBL/GenBank/DDBJ whole genome shotgun (WGS) entry which is preliminary data.</text>
</comment>
<dbReference type="RefSeq" id="WP_004369875.1">
    <property type="nucleotide sequence ID" value="NZ_GL833119.1"/>
</dbReference>
<keyword evidence="3" id="KW-1185">Reference proteome</keyword>
<reference evidence="2" key="1">
    <citation type="submission" date="2011-01" db="EMBL/GenBank/DDBJ databases">
        <authorList>
            <person name="Muzny D."/>
            <person name="Qin X."/>
            <person name="Buhay C."/>
            <person name="Dugan-Rocha S."/>
            <person name="Ding Y."/>
            <person name="Chen G."/>
            <person name="Hawes A."/>
            <person name="Holder M."/>
            <person name="Jhangiani S."/>
            <person name="Johnson A."/>
            <person name="Khan Z."/>
            <person name="Li Z."/>
            <person name="Liu W."/>
            <person name="Liu X."/>
            <person name="Perez L."/>
            <person name="Shen H."/>
            <person name="Wang Q."/>
            <person name="Watt J."/>
            <person name="Xi L."/>
            <person name="Xin Y."/>
            <person name="Zhou J."/>
            <person name="Deng J."/>
            <person name="Jiang H."/>
            <person name="Liu Y."/>
            <person name="Qu J."/>
            <person name="Song X.-Z."/>
            <person name="Zhang L."/>
            <person name="Villasana D."/>
            <person name="Johnson A."/>
            <person name="Liu J."/>
            <person name="Liyanage D."/>
            <person name="Lorensuhewa L."/>
            <person name="Robinson T."/>
            <person name="Song A."/>
            <person name="Song B.-B."/>
            <person name="Dinh H."/>
            <person name="Thornton R."/>
            <person name="Coyle M."/>
            <person name="Francisco L."/>
            <person name="Jackson L."/>
            <person name="Javaid M."/>
            <person name="Korchina V."/>
            <person name="Kovar C."/>
            <person name="Mata R."/>
            <person name="Mathew T."/>
            <person name="Ngo R."/>
            <person name="Nguyen L."/>
            <person name="Nguyen N."/>
            <person name="Okwuonu G."/>
            <person name="Ongeri F."/>
            <person name="Pham C."/>
            <person name="Simmons D."/>
            <person name="Wilczek-Boney K."/>
            <person name="Hale W."/>
            <person name="Jakkamsetti A."/>
            <person name="Pham P."/>
            <person name="Ruth R."/>
            <person name="San Lucas F."/>
            <person name="Warren J."/>
            <person name="Zhang J."/>
            <person name="Zhao Z."/>
            <person name="Zhou C."/>
            <person name="Zhu D."/>
            <person name="Lee S."/>
            <person name="Bess C."/>
            <person name="Blankenburg K."/>
            <person name="Forbes L."/>
            <person name="Fu Q."/>
            <person name="Gubbala S."/>
            <person name="Hirani K."/>
            <person name="Jayaseelan J.C."/>
            <person name="Lara F."/>
            <person name="Munidasa M."/>
            <person name="Palculict T."/>
            <person name="Patil S."/>
            <person name="Pu L.-L."/>
            <person name="Saada N."/>
            <person name="Tang L."/>
            <person name="Weissenberger G."/>
            <person name="Zhu Y."/>
            <person name="Hemphill L."/>
            <person name="Shang Y."/>
            <person name="Youmans B."/>
            <person name="Ayvaz T."/>
            <person name="Ross M."/>
            <person name="Santibanez J."/>
            <person name="Aqrawi P."/>
            <person name="Gross S."/>
            <person name="Joshi V."/>
            <person name="Fowler G."/>
            <person name="Nazareth L."/>
            <person name="Reid J."/>
            <person name="Worley K."/>
            <person name="Petrosino J."/>
            <person name="Highlander S."/>
            <person name="Gibbs R."/>
        </authorList>
    </citation>
    <scope>NUCLEOTIDE SEQUENCE [LARGE SCALE GENOMIC DNA]</scope>
    <source>
        <strain evidence="2">ATCC 33269</strain>
    </source>
</reference>
<organism evidence="2 3">
    <name type="scientific">Hoylesella oralis ATCC 33269</name>
    <dbReference type="NCBI Taxonomy" id="873533"/>
    <lineage>
        <taxon>Bacteria</taxon>
        <taxon>Pseudomonadati</taxon>
        <taxon>Bacteroidota</taxon>
        <taxon>Bacteroidia</taxon>
        <taxon>Bacteroidales</taxon>
        <taxon>Prevotellaceae</taxon>
        <taxon>Hoylesella</taxon>
    </lineage>
</organism>
<dbReference type="EMBL" id="AEPE02000005">
    <property type="protein sequence ID" value="EFZ36797.1"/>
    <property type="molecule type" value="Genomic_DNA"/>
</dbReference>
<accession>E7RRA9</accession>
<name>E7RRA9_9BACT</name>
<dbReference type="Proteomes" id="UP000005580">
    <property type="component" value="Unassembled WGS sequence"/>
</dbReference>
<keyword evidence="1" id="KW-0812">Transmembrane</keyword>
<keyword evidence="1" id="KW-1133">Transmembrane helix</keyword>
<evidence type="ECO:0000256" key="1">
    <source>
        <dbReference type="SAM" id="Phobius"/>
    </source>
</evidence>
<proteinExistence type="predicted"/>
<feature type="transmembrane region" description="Helical" evidence="1">
    <location>
        <begin position="12"/>
        <end position="29"/>
    </location>
</feature>
<dbReference type="HOGENOM" id="CLU_2509947_0_0_10"/>
<keyword evidence="1" id="KW-0472">Membrane</keyword>
<protein>
    <submittedName>
        <fullName evidence="2">Uncharacterized protein</fullName>
    </submittedName>
</protein>